<feature type="domain" description="DUF3846" evidence="1">
    <location>
        <begin position="7"/>
        <end position="116"/>
    </location>
</feature>
<dbReference type="STRING" id="1437607.BISA_1890"/>
<name>A0A087D6Y7_9BIFI</name>
<accession>A0A087D6Y7</accession>
<gene>
    <name evidence="2" type="ORF">BISA_1890</name>
</gene>
<evidence type="ECO:0000313" key="2">
    <source>
        <dbReference type="EMBL" id="KFI91287.1"/>
    </source>
</evidence>
<dbReference type="Pfam" id="PF12957">
    <property type="entry name" value="DUF3846"/>
    <property type="match status" value="1"/>
</dbReference>
<evidence type="ECO:0000313" key="3">
    <source>
        <dbReference type="Proteomes" id="UP000029066"/>
    </source>
</evidence>
<dbReference type="EMBL" id="JGZN01000016">
    <property type="protein sequence ID" value="KFI91287.1"/>
    <property type="molecule type" value="Genomic_DNA"/>
</dbReference>
<dbReference type="RefSeq" id="WP_051917537.1">
    <property type="nucleotide sequence ID" value="NZ_JDUT01000006.1"/>
</dbReference>
<reference evidence="2 3" key="1">
    <citation type="submission" date="2014-03" db="EMBL/GenBank/DDBJ databases">
        <title>Genomics of Bifidobacteria.</title>
        <authorList>
            <person name="Ventura M."/>
            <person name="Milani C."/>
            <person name="Lugli G.A."/>
        </authorList>
    </citation>
    <scope>NUCLEOTIDE SEQUENCE [LARGE SCALE GENOMIC DNA]</scope>
    <source>
        <strain evidence="2 3">DSM 23967</strain>
    </source>
</reference>
<comment type="caution">
    <text evidence="2">The sequence shown here is derived from an EMBL/GenBank/DDBJ whole genome shotgun (WGS) entry which is preliminary data.</text>
</comment>
<dbReference type="OrthoDB" id="2088281at2"/>
<protein>
    <recommendedName>
        <fullName evidence="1">DUF3846 domain-containing protein</fullName>
    </recommendedName>
</protein>
<dbReference type="InterPro" id="IPR024559">
    <property type="entry name" value="DUF3846"/>
</dbReference>
<proteinExistence type="predicted"/>
<dbReference type="AlphaFoldDB" id="A0A087D6Y7"/>
<evidence type="ECO:0000259" key="1">
    <source>
        <dbReference type="Pfam" id="PF12957"/>
    </source>
</evidence>
<dbReference type="Proteomes" id="UP000029066">
    <property type="component" value="Unassembled WGS sequence"/>
</dbReference>
<sequence>MARNDTIDVLIIEPMKNPRRATIPNTLESLQHAVGGLIERIDLGDPEVDGWCNEEGKINGLAPNRAIRFLEDGPYGRKEEITDIICGTFVITGYDGEGHETSLTKQQADRWEQRFHDPEAIYRTPTGRIGMIPVHVL</sequence>
<organism evidence="2 3">
    <name type="scientific">Bifidobacterium saguini DSM 23967</name>
    <dbReference type="NCBI Taxonomy" id="1437607"/>
    <lineage>
        <taxon>Bacteria</taxon>
        <taxon>Bacillati</taxon>
        <taxon>Actinomycetota</taxon>
        <taxon>Actinomycetes</taxon>
        <taxon>Bifidobacteriales</taxon>
        <taxon>Bifidobacteriaceae</taxon>
        <taxon>Bifidobacterium</taxon>
    </lineage>
</organism>